<dbReference type="STRING" id="1563681.BFP71_04335"/>
<proteinExistence type="predicted"/>
<feature type="chain" id="PRO_5009186038" description="ASPIC/UnbV domain-containing protein" evidence="2">
    <location>
        <begin position="26"/>
        <end position="1102"/>
    </location>
</feature>
<dbReference type="InterPro" id="IPR028994">
    <property type="entry name" value="Integrin_alpha_N"/>
</dbReference>
<accession>A0A1E5T685</accession>
<dbReference type="Gene3D" id="2.130.10.130">
    <property type="entry name" value="Integrin alpha, N-terminal"/>
    <property type="match status" value="3"/>
</dbReference>
<dbReference type="PANTHER" id="PTHR16026">
    <property type="entry name" value="CARTILAGE ACIDIC PROTEIN 1"/>
    <property type="match status" value="1"/>
</dbReference>
<dbReference type="Pfam" id="PF13517">
    <property type="entry name" value="FG-GAP_3"/>
    <property type="match status" value="5"/>
</dbReference>
<feature type="domain" description="ASPIC/UnbV" evidence="3">
    <location>
        <begin position="524"/>
        <end position="590"/>
    </location>
</feature>
<keyword evidence="5" id="KW-1185">Reference proteome</keyword>
<evidence type="ECO:0000256" key="2">
    <source>
        <dbReference type="SAM" id="SignalP"/>
    </source>
</evidence>
<dbReference type="EMBL" id="MDGQ01000003">
    <property type="protein sequence ID" value="OEK06889.1"/>
    <property type="molecule type" value="Genomic_DNA"/>
</dbReference>
<feature type="signal peptide" evidence="2">
    <location>
        <begin position="1"/>
        <end position="25"/>
    </location>
</feature>
<protein>
    <recommendedName>
        <fullName evidence="3">ASPIC/UnbV domain-containing protein</fullName>
    </recommendedName>
</protein>
<comment type="caution">
    <text evidence="4">The sequence shown here is derived from an EMBL/GenBank/DDBJ whole genome shotgun (WGS) entry which is preliminary data.</text>
</comment>
<dbReference type="InterPro" id="IPR011519">
    <property type="entry name" value="UnbV_ASPIC"/>
</dbReference>
<gene>
    <name evidence="4" type="ORF">BFP71_04335</name>
</gene>
<organism evidence="4 5">
    <name type="scientific">Roseivirga misakiensis</name>
    <dbReference type="NCBI Taxonomy" id="1563681"/>
    <lineage>
        <taxon>Bacteria</taxon>
        <taxon>Pseudomonadati</taxon>
        <taxon>Bacteroidota</taxon>
        <taxon>Cytophagia</taxon>
        <taxon>Cytophagales</taxon>
        <taxon>Roseivirgaceae</taxon>
        <taxon>Roseivirga</taxon>
    </lineage>
</organism>
<evidence type="ECO:0000259" key="3">
    <source>
        <dbReference type="Pfam" id="PF07593"/>
    </source>
</evidence>
<name>A0A1E5T685_9BACT</name>
<dbReference type="PANTHER" id="PTHR16026:SF0">
    <property type="entry name" value="CARTILAGE ACIDIC PROTEIN 1"/>
    <property type="match status" value="1"/>
</dbReference>
<dbReference type="OrthoDB" id="9816120at2"/>
<dbReference type="InterPro" id="IPR013517">
    <property type="entry name" value="FG-GAP"/>
</dbReference>
<dbReference type="PROSITE" id="PS51257">
    <property type="entry name" value="PROKAR_LIPOPROTEIN"/>
    <property type="match status" value="1"/>
</dbReference>
<dbReference type="SUPFAM" id="SSF69318">
    <property type="entry name" value="Integrin alpha N-terminal domain"/>
    <property type="match status" value="3"/>
</dbReference>
<dbReference type="RefSeq" id="WP_069834201.1">
    <property type="nucleotide sequence ID" value="NZ_MDGQ01000003.1"/>
</dbReference>
<evidence type="ECO:0000256" key="1">
    <source>
        <dbReference type="ARBA" id="ARBA00022729"/>
    </source>
</evidence>
<keyword evidence="1 2" id="KW-0732">Signal</keyword>
<dbReference type="AlphaFoldDB" id="A0A1E5T685"/>
<dbReference type="Pfam" id="PF07593">
    <property type="entry name" value="UnbV_ASPIC"/>
    <property type="match status" value="1"/>
</dbReference>
<evidence type="ECO:0000313" key="4">
    <source>
        <dbReference type="EMBL" id="OEK06889.1"/>
    </source>
</evidence>
<dbReference type="InterPro" id="IPR027039">
    <property type="entry name" value="Crtac1"/>
</dbReference>
<evidence type="ECO:0000313" key="5">
    <source>
        <dbReference type="Proteomes" id="UP000095552"/>
    </source>
</evidence>
<sequence>MRFLKTTLSLSLLVILFGCSTPTDQEKVFNKLTPQASGVSFTNDLPFDEEFNIYTYRNFYNGGGVAIGDIDNDGLSDIYFTGNLVKNKLYKNLGDLKFEDISEKSGVSGQRAWSTGVSMADVNGDGFLDIYVCNSGDIAGDNKQNELFINNGNGTFSEQAEAYGLADRGFSTHAAFFDYDRDGDLDAYLLNNSYTAIKSFNLRKNERPIRDEVGGDKLYRNDSGKFVDVSEEAGIYGSVIGFGLGVTVGDINDDNWLDIFISNDFFERDYLYINNGDGTFSESLENSMRSISQASMGADMADINNDGKSDIFVTDMLPEPDERLKQVTTFESWDRYDYGVQNGYHHQFIRNMLHMNNGDGTYTEVGRLAGVEATDWSWGALFFDMDNDGFKDLFVANGIYQDITDLDYLNFAADSETKARTIKQDGVDYKALIDPMPVNPIPNYAYKNLGNLAFENKAKEWGLGDPAHSNGSAFGDLDNDGDLDLVVNNVNALSNIFENKTSDNAEKSSYLKFQLTGKDKNTFAIGTKINIRAGDQQFYIEQVPIRGFQSTVDPRPNVGLGALTEVDLVEVTWPDGTKTILNNVTTNQTLALNWADSKAMEAATEETKTTLFTVINAEEVLDFNHEESNFIDFDRDRLTYHMVSNEGPQFASADVNGDGLEDLFIGGAKEQVSAIYIQTTDGKYKKLEQPAFEQHKLSEDVDATFFDMDNDGDQDLMVASGGNEFGLGSIQLADRLYINNGNGLFEAKVDPILSANNWSTGTIIPTDINGDGYMDVFVGSRLRPFLYGVSAPSFIFLNNKKGGFENATNELAPMLNDLGMVTSATWSDIDQDGDSDLVVVGEWMMPTVLLNNNGKFEDISSKSNLANHRGWYNKVHTADLDNDGDDDFILGNHGLNSRFRASATEPIKLYVNDFDQNGSAEQIFTRTIDGKNLPYTLKHELQMQIPAIKKRYLKYEAFRDQTIEDIFTPDQLEKAVVSEVNDLASMIMMNNGDGTFEIVKMPLEAQLSPIYAVSTNDFNNDGNLDILLGGNLHRVKPQVGKYDANYGVVLLGDGKGNFKTLDKNETGLSISGEVRDFKVQTLNGEKYLLIAMNNEPVKAYKF</sequence>
<dbReference type="Proteomes" id="UP000095552">
    <property type="component" value="Unassembled WGS sequence"/>
</dbReference>
<reference evidence="4 5" key="1">
    <citation type="submission" date="2016-08" db="EMBL/GenBank/DDBJ databases">
        <title>Draft genome of Fabibacter sp. strain SK-8.</title>
        <authorList>
            <person name="Wong S.-K."/>
            <person name="Hamasaki K."/>
            <person name="Yoshizawa S."/>
        </authorList>
    </citation>
    <scope>NUCLEOTIDE SEQUENCE [LARGE SCALE GENOMIC DNA]</scope>
    <source>
        <strain evidence="4 5">SK-8</strain>
    </source>
</reference>